<accession>A0A8T0CG87</accession>
<name>A0A8T0CG87_CORYI</name>
<dbReference type="Pfam" id="PF03403">
    <property type="entry name" value="PAF-AH_p_II"/>
    <property type="match status" value="1"/>
</dbReference>
<dbReference type="GO" id="GO:0003847">
    <property type="term" value="F:1-alkyl-2-acetylglycerophosphocholine esterase activity"/>
    <property type="evidence" value="ECO:0007669"/>
    <property type="project" value="UniProtKB-UniRule"/>
</dbReference>
<dbReference type="OrthoDB" id="1906951at2759"/>
<dbReference type="PANTHER" id="PTHR10272">
    <property type="entry name" value="PLATELET-ACTIVATING FACTOR ACETYLHYDROLASE"/>
    <property type="match status" value="1"/>
</dbReference>
<evidence type="ECO:0000313" key="7">
    <source>
        <dbReference type="EMBL" id="KAF7846517.1"/>
    </source>
</evidence>
<evidence type="ECO:0000256" key="3">
    <source>
        <dbReference type="ARBA" id="ARBA00022963"/>
    </source>
</evidence>
<dbReference type="PANTHER" id="PTHR10272:SF11">
    <property type="entry name" value="PHOSPHOLIPASE-RELATED"/>
    <property type="match status" value="1"/>
</dbReference>
<dbReference type="Gramene" id="rna-gnl|WGS:JABURB|Cocit.L4206.1">
    <property type="protein sequence ID" value="cds-KAF7846517.1"/>
    <property type="gene ID" value="gene-BT93_L4206"/>
</dbReference>
<dbReference type="InterPro" id="IPR016715">
    <property type="entry name" value="PAF_acetylhydro_eukaryote"/>
</dbReference>
<dbReference type="InterPro" id="IPR029058">
    <property type="entry name" value="AB_hydrolase_fold"/>
</dbReference>
<dbReference type="PIRSF" id="PIRSF018169">
    <property type="entry name" value="PAF_acetylhydrolase"/>
    <property type="match status" value="1"/>
</dbReference>
<dbReference type="EC" id="3.1.1.47" evidence="1 5"/>
<evidence type="ECO:0000313" key="8">
    <source>
        <dbReference type="Proteomes" id="UP000806378"/>
    </source>
</evidence>
<evidence type="ECO:0000256" key="6">
    <source>
        <dbReference type="PIRSR" id="PIRSR018169-1"/>
    </source>
</evidence>
<dbReference type="SUPFAM" id="SSF53474">
    <property type="entry name" value="alpha/beta-Hydrolases"/>
    <property type="match status" value="1"/>
</dbReference>
<dbReference type="Gene3D" id="3.40.50.1820">
    <property type="entry name" value="alpha/beta hydrolase"/>
    <property type="match status" value="1"/>
</dbReference>
<keyword evidence="8" id="KW-1185">Reference proteome</keyword>
<dbReference type="GO" id="GO:0016042">
    <property type="term" value="P:lipid catabolic process"/>
    <property type="evidence" value="ECO:0007669"/>
    <property type="project" value="UniProtKB-KW"/>
</dbReference>
<feature type="active site" description="Nucleophile" evidence="6">
    <location>
        <position position="233"/>
    </location>
</feature>
<organism evidence="7 8">
    <name type="scientific">Corymbia citriodora subsp. variegata</name>
    <dbReference type="NCBI Taxonomy" id="360336"/>
    <lineage>
        <taxon>Eukaryota</taxon>
        <taxon>Viridiplantae</taxon>
        <taxon>Streptophyta</taxon>
        <taxon>Embryophyta</taxon>
        <taxon>Tracheophyta</taxon>
        <taxon>Spermatophyta</taxon>
        <taxon>Magnoliopsida</taxon>
        <taxon>eudicotyledons</taxon>
        <taxon>Gunneridae</taxon>
        <taxon>Pentapetalae</taxon>
        <taxon>rosids</taxon>
        <taxon>malvids</taxon>
        <taxon>Myrtales</taxon>
        <taxon>Myrtaceae</taxon>
        <taxon>Myrtoideae</taxon>
        <taxon>Eucalypteae</taxon>
        <taxon>Corymbia</taxon>
    </lineage>
</organism>
<feature type="active site" description="Charge relay system" evidence="6">
    <location>
        <position position="324"/>
    </location>
</feature>
<dbReference type="AlphaFoldDB" id="A0A8T0CG87"/>
<protein>
    <recommendedName>
        <fullName evidence="1 5">1-alkyl-2-acetylglycerophosphocholine esterase</fullName>
        <ecNumber evidence="1 5">3.1.1.47</ecNumber>
    </recommendedName>
</protein>
<proteinExistence type="predicted"/>
<gene>
    <name evidence="7" type="ORF">BT93_L4206</name>
</gene>
<sequence>MDKLRVTKLIGNSPQLETVLFSIFYPAEKGSVSSLPQHLWISKPIAATAQGYARFAHISNFFTNHVFALALWTLAGRTRIPAKVDVPLLPEGGRFPVIVFSHGMASSRTDYTQYCSELASRGYIVAAVEHRDGSCPASTVMRNDGTSKTVYTIPTSDLKKSPVLDTGIETSEMKEMQLAMRTAEMEEMIRVLQMINAGEGAGVLKNNPREEGSTLASWRGRLDMEKLVVGGHSYGATGALQTLKTGPTKSLPIHGAIILDPGKSSGPLNDDINVPTMIIHSNSWSSKHSVFFGRPHFDVVKELVEKVAIRGQAAWFFTSLGTSHPSVTDAPIIEPLLLSWTTGSTIDVKEGVYQYVKATVEFMEFLKTGKRTGLLAQRVTHPMYDEESRTEEGEKKISEDISRYWQIHVAPS</sequence>
<dbReference type="Proteomes" id="UP000806378">
    <property type="component" value="Unassembled WGS sequence"/>
</dbReference>
<feature type="active site" description="Charge relay system" evidence="6">
    <location>
        <position position="260"/>
    </location>
</feature>
<keyword evidence="2 5" id="KW-0378">Hydrolase</keyword>
<keyword evidence="4 5" id="KW-0443">Lipid metabolism</keyword>
<reference evidence="7" key="1">
    <citation type="submission" date="2020-05" db="EMBL/GenBank/DDBJ databases">
        <title>WGS assembly of Corymbia citriodora subspecies variegata.</title>
        <authorList>
            <person name="Barry K."/>
            <person name="Hundley H."/>
            <person name="Shu S."/>
            <person name="Jenkins J."/>
            <person name="Grimwood J."/>
            <person name="Baten A."/>
        </authorList>
    </citation>
    <scope>NUCLEOTIDE SEQUENCE</scope>
    <source>
        <strain evidence="7">CV2-018</strain>
    </source>
</reference>
<evidence type="ECO:0000256" key="1">
    <source>
        <dbReference type="ARBA" id="ARBA00013201"/>
    </source>
</evidence>
<keyword evidence="3 5" id="KW-0442">Lipid degradation</keyword>
<evidence type="ECO:0000256" key="2">
    <source>
        <dbReference type="ARBA" id="ARBA00022801"/>
    </source>
</evidence>
<comment type="catalytic activity">
    <reaction evidence="5">
        <text>a 1-O-alkyl-2-acetyl-sn-glycero-3-phosphocholine + H2O = a 1-O-alkyl-sn-glycero-3-phosphocholine + acetate + H(+)</text>
        <dbReference type="Rhea" id="RHEA:17777"/>
        <dbReference type="ChEBI" id="CHEBI:15377"/>
        <dbReference type="ChEBI" id="CHEBI:15378"/>
        <dbReference type="ChEBI" id="CHEBI:30089"/>
        <dbReference type="ChEBI" id="CHEBI:30909"/>
        <dbReference type="ChEBI" id="CHEBI:36707"/>
        <dbReference type="EC" id="3.1.1.47"/>
    </reaction>
</comment>
<comment type="caution">
    <text evidence="7">The sequence shown here is derived from an EMBL/GenBank/DDBJ whole genome shotgun (WGS) entry which is preliminary data.</text>
</comment>
<dbReference type="EMBL" id="MU092833">
    <property type="protein sequence ID" value="KAF7846517.1"/>
    <property type="molecule type" value="Genomic_DNA"/>
</dbReference>
<evidence type="ECO:0000256" key="5">
    <source>
        <dbReference type="PIRNR" id="PIRNR018169"/>
    </source>
</evidence>
<evidence type="ECO:0000256" key="4">
    <source>
        <dbReference type="ARBA" id="ARBA00023098"/>
    </source>
</evidence>